<comment type="subunit">
    <text evidence="16">Monomer. Component of the 2-(3-amino-3-carboxypropyl)histidine synthase complex composed of DPH1, DPH2, DPH3 and a NADH-dependent reductase, predominantly CBR1.</text>
</comment>
<dbReference type="InterPro" id="IPR017938">
    <property type="entry name" value="Riboflavin_synthase-like_b-brl"/>
</dbReference>
<dbReference type="InterPro" id="IPR051353">
    <property type="entry name" value="Tobamovirus_resist_UPF0261"/>
</dbReference>
<dbReference type="FunFam" id="2.40.30.10:FF:000032">
    <property type="entry name" value="NADH-cytochrome b5 reductase"/>
    <property type="match status" value="1"/>
</dbReference>
<dbReference type="AlphaFoldDB" id="A0A364N952"/>
<dbReference type="GO" id="GO:0005741">
    <property type="term" value="C:mitochondrial outer membrane"/>
    <property type="evidence" value="ECO:0007669"/>
    <property type="project" value="UniProtKB-SubCell"/>
</dbReference>
<keyword evidence="7" id="KW-0812">Transmembrane</keyword>
<evidence type="ECO:0000256" key="13">
    <source>
        <dbReference type="ARBA" id="ARBA00023128"/>
    </source>
</evidence>
<dbReference type="InterPro" id="IPR056778">
    <property type="entry name" value="UPF0261_C"/>
</dbReference>
<evidence type="ECO:0000256" key="12">
    <source>
        <dbReference type="ARBA" id="ARBA00023027"/>
    </source>
</evidence>
<dbReference type="OrthoDB" id="10264588at2759"/>
<comment type="cofactor">
    <cofactor evidence="1">
        <name>FAD</name>
        <dbReference type="ChEBI" id="CHEBI:57692"/>
    </cofactor>
</comment>
<keyword evidence="24" id="KW-1185">Reference proteome</keyword>
<dbReference type="InterPro" id="IPR008928">
    <property type="entry name" value="6-hairpin_glycosidase_sf"/>
</dbReference>
<evidence type="ECO:0000256" key="10">
    <source>
        <dbReference type="ARBA" id="ARBA00022989"/>
    </source>
</evidence>
<evidence type="ECO:0000256" key="14">
    <source>
        <dbReference type="ARBA" id="ARBA00023136"/>
    </source>
</evidence>
<keyword evidence="12" id="KW-0520">NAD</keyword>
<keyword evidence="6" id="KW-0285">Flavoprotein</keyword>
<dbReference type="CDD" id="cd06183">
    <property type="entry name" value="cyt_b5_reduct_like"/>
    <property type="match status" value="1"/>
</dbReference>
<dbReference type="InterPro" id="IPR008333">
    <property type="entry name" value="Cbr1-like_FAD-bd_dom"/>
</dbReference>
<accession>A0A364N952</accession>
<dbReference type="GO" id="GO:0005975">
    <property type="term" value="P:carbohydrate metabolic process"/>
    <property type="evidence" value="ECO:0007669"/>
    <property type="project" value="InterPro"/>
</dbReference>
<evidence type="ECO:0000256" key="6">
    <source>
        <dbReference type="ARBA" id="ARBA00022630"/>
    </source>
</evidence>
<keyword evidence="9" id="KW-0274">FAD</keyword>
<evidence type="ECO:0000256" key="16">
    <source>
        <dbReference type="ARBA" id="ARBA00038836"/>
    </source>
</evidence>
<dbReference type="Gene3D" id="3.40.50.12020">
    <property type="entry name" value="Uncharacterised protein family UPF0261, NN domain"/>
    <property type="match status" value="1"/>
</dbReference>
<dbReference type="Gene3D" id="3.40.50.80">
    <property type="entry name" value="Nucleotide-binding domain of ferredoxin-NADP reductase (FNR) module"/>
    <property type="match status" value="1"/>
</dbReference>
<keyword evidence="13" id="KW-0496">Mitochondrion</keyword>
<dbReference type="GO" id="GO:0090524">
    <property type="term" value="F:cytochrome-b5 reductase activity, acting on NADH"/>
    <property type="evidence" value="ECO:0007669"/>
    <property type="project" value="UniProtKB-EC"/>
</dbReference>
<gene>
    <name evidence="23" type="ORF">DDE83_002733</name>
</gene>
<dbReference type="InterPro" id="IPR039261">
    <property type="entry name" value="FNR_nucleotide-bd"/>
</dbReference>
<dbReference type="SUPFAM" id="SSF52343">
    <property type="entry name" value="Ferredoxin reductase-like, C-terminal NADP-linked domain"/>
    <property type="match status" value="1"/>
</dbReference>
<dbReference type="EMBL" id="QGDH01000029">
    <property type="protein sequence ID" value="RAR13845.1"/>
    <property type="molecule type" value="Genomic_DNA"/>
</dbReference>
<proteinExistence type="inferred from homology"/>
<evidence type="ECO:0000256" key="11">
    <source>
        <dbReference type="ARBA" id="ARBA00023002"/>
    </source>
</evidence>
<dbReference type="FunFam" id="3.40.50.80:FF:000019">
    <property type="entry name" value="NADH-cytochrome b5 reductase"/>
    <property type="match status" value="1"/>
</dbReference>
<dbReference type="Gene3D" id="1.50.10.20">
    <property type="match status" value="1"/>
</dbReference>
<keyword evidence="11" id="KW-0560">Oxidoreductase</keyword>
<comment type="caution">
    <text evidence="23">The sequence shown here is derived from an EMBL/GenBank/DDBJ whole genome shotgun (WGS) entry which is preliminary data.</text>
</comment>
<evidence type="ECO:0000256" key="2">
    <source>
        <dbReference type="ARBA" id="ARBA00004572"/>
    </source>
</evidence>
<keyword evidence="14" id="KW-0472">Membrane</keyword>
<evidence type="ECO:0000256" key="9">
    <source>
        <dbReference type="ARBA" id="ARBA00022827"/>
    </source>
</evidence>
<dbReference type="NCBIfam" id="NF002674">
    <property type="entry name" value="PRK02399.1-2"/>
    <property type="match status" value="1"/>
</dbReference>
<dbReference type="Pfam" id="PF00175">
    <property type="entry name" value="NAD_binding_1"/>
    <property type="match status" value="1"/>
</dbReference>
<keyword evidence="8" id="KW-1000">Mitochondrion outer membrane</keyword>
<sequence length="1222" mass="131647">MSSNPCVALLGTCDTKLEELLFLRDEIKHSNVDVVLIDVGRNPTEHFAITYNQKRLLNEFGDGKDVGGLSRGEFVEAITICATNAVRKLSGDGHIHALANAGGSSGTSLSAEVMRTALPIGFPKLIVSTIASGDTGPLVGETDIAMMYSVVDVAGLNQVLQNVLSNAGAAIAGMARSYASRSQNVNRSQKKRVGITMFGVTTPAVNAIRKHLEANYDIETYVFHATGHGGRAMERLIREGGLDAVLDLTTTEICDYLTGGVMSAGEHRLEAAAQAGIPNIISVGATDMTNFGPKGTIPERYKGRKLHEHNHVVTLMRTSVDEATQVGDFIAAQLKTHAKNAGAVQVWFPKGGVSMIAAPGGPFEDAEADATLFEAIRNGLRTSGIEIVEDDRDINDEGYAHDIAEALRIGKVEPCHQRRKLDGIFRRVQPLLVDPRHVSTAPASVRYRLPLLSRSSPSFEFSLHPIMFTRTSVLPLALSYAYGNVAAIDLDVNSKDSIVDTANTLANGIISLYNETISDFGAPGLFPDDYSFGESGAVFSSLIEYSYLTGDARYDTLIAEGMQWQRGDMDEYAFLPLNQTKSITNDEQTTWGLAAMMAAEVGFPKLENESWVDMAISAWETQTLRWSLGGCEGGLHWSPFTFNDMYNYTQMSANGNFFLLSSRLARFTGNDTYIEWAEKSFDWARDYGLITDDYQVYDGADMASNCTELLESQPSYFHAIFTEGAAVMYNLTDGEEKWAGALKGFVKSTSTFVDNDVLVENICEKEEDDCYASARYWKGVAAGSYARAAVAAPAVAGTLSTMLEASAKAAASACNEKDTDDVECHFYWAGGDSKSQSATASNGNLGEVFDSMAVVQGLLYPQAKGLLKNGTAPGRGDSTGDEDASNTSSAGGPDETGAAGAIAASARTFGDGLSRASTSFPLLPSFNRRLLRALTMVSIMDLLPYAVVLVAIVGGYLAYSSGSSGHSAPRKVLKPTEFQEFELEHKEVLSHNTAIYRFKLPRPTDILGLPIGQHISLAATIAGQPKEVVRSYTPITSDEDKGHVDLLIKSYPTGNISKHVASLKIGDKMKIKGPKGAMVYTPNMVRHFGMIAGGTGITPMLQVAKAIMRGRAAGDRTEVDLIFANVNPEDILLKDDLDALAAKDPKFRVHYVLNNPPENWTGGVGFVSADMIKEKLPAPASDIKILICGPPPMVAAMKKATESLGYNKAKPVSKLEDQVFCF</sequence>
<evidence type="ECO:0000256" key="4">
    <source>
        <dbReference type="ARBA" id="ARBA00006105"/>
    </source>
</evidence>
<dbReference type="Pfam" id="PF06792">
    <property type="entry name" value="UPF0261"/>
    <property type="match status" value="1"/>
</dbReference>
<evidence type="ECO:0000256" key="7">
    <source>
        <dbReference type="ARBA" id="ARBA00022692"/>
    </source>
</evidence>
<comment type="similarity">
    <text evidence="4">Belongs to the flavoprotein pyridine nucleotide cytochrome reductase family.</text>
</comment>
<evidence type="ECO:0000256" key="18">
    <source>
        <dbReference type="ARBA" id="ARBA00041901"/>
    </source>
</evidence>
<comment type="catalytic activity">
    <reaction evidence="20">
        <text>2 Fe(3+)-[Dph3] + NADH = 2 Fe(2+)-[Dph3] + NAD(+) + H(+)</text>
        <dbReference type="Rhea" id="RHEA:71231"/>
        <dbReference type="Rhea" id="RHEA-COMP:18002"/>
        <dbReference type="Rhea" id="RHEA-COMP:18003"/>
        <dbReference type="ChEBI" id="CHEBI:15378"/>
        <dbReference type="ChEBI" id="CHEBI:29033"/>
        <dbReference type="ChEBI" id="CHEBI:29034"/>
        <dbReference type="ChEBI" id="CHEBI:57540"/>
        <dbReference type="ChEBI" id="CHEBI:57945"/>
        <dbReference type="ChEBI" id="CHEBI:83228"/>
    </reaction>
    <physiologicalReaction direction="left-to-right" evidence="20">
        <dbReference type="Rhea" id="RHEA:71232"/>
    </physiologicalReaction>
</comment>
<keyword evidence="10" id="KW-1133">Transmembrane helix</keyword>
<evidence type="ECO:0000256" key="20">
    <source>
        <dbReference type="ARBA" id="ARBA00049138"/>
    </source>
</evidence>
<dbReference type="SUPFAM" id="SSF63380">
    <property type="entry name" value="Riboflavin synthase domain-like"/>
    <property type="match status" value="1"/>
</dbReference>
<dbReference type="InterPro" id="IPR017927">
    <property type="entry name" value="FAD-bd_FR_type"/>
</dbReference>
<dbReference type="PANTHER" id="PTHR31862:SF1">
    <property type="entry name" value="UPF0261 DOMAIN PROTEIN (AFU_ORTHOLOGUE AFUA_1G10120)"/>
    <property type="match status" value="1"/>
</dbReference>
<dbReference type="Pfam" id="PF23189">
    <property type="entry name" value="UPF0261_C"/>
    <property type="match status" value="1"/>
</dbReference>
<dbReference type="Gene3D" id="2.40.30.10">
    <property type="entry name" value="Translation factors"/>
    <property type="match status" value="1"/>
</dbReference>
<reference evidence="24" key="1">
    <citation type="submission" date="2018-05" db="EMBL/GenBank/DDBJ databases">
        <title>Draft genome sequence of Stemphylium lycopersici strain CIDEFI 213.</title>
        <authorList>
            <person name="Medina R."/>
            <person name="Franco M.E.E."/>
            <person name="Lucentini C.G."/>
            <person name="Saparrat M.C.N."/>
            <person name="Balatti P.A."/>
        </authorList>
    </citation>
    <scope>NUCLEOTIDE SEQUENCE [LARGE SCALE GENOMIC DNA]</scope>
    <source>
        <strain evidence="24">CIDEFI 213</strain>
    </source>
</reference>
<dbReference type="Proteomes" id="UP000249619">
    <property type="component" value="Unassembled WGS sequence"/>
</dbReference>
<dbReference type="EC" id="1.6.2.2" evidence="5"/>
<evidence type="ECO:0000313" key="24">
    <source>
        <dbReference type="Proteomes" id="UP000249619"/>
    </source>
</evidence>
<dbReference type="InterPro" id="IPR005198">
    <property type="entry name" value="Glyco_hydro_76"/>
</dbReference>
<evidence type="ECO:0000256" key="21">
    <source>
        <dbReference type="SAM" id="MobiDB-lite"/>
    </source>
</evidence>
<evidence type="ECO:0000256" key="1">
    <source>
        <dbReference type="ARBA" id="ARBA00001974"/>
    </source>
</evidence>
<organism evidence="23 24">
    <name type="scientific">Stemphylium lycopersici</name>
    <name type="common">Tomato gray leaf spot disease fungus</name>
    <name type="synonym">Thyrospora lycopersici</name>
    <dbReference type="NCBI Taxonomy" id="183478"/>
    <lineage>
        <taxon>Eukaryota</taxon>
        <taxon>Fungi</taxon>
        <taxon>Dikarya</taxon>
        <taxon>Ascomycota</taxon>
        <taxon>Pezizomycotina</taxon>
        <taxon>Dothideomycetes</taxon>
        <taxon>Pleosporomycetidae</taxon>
        <taxon>Pleosporales</taxon>
        <taxon>Pleosporineae</taxon>
        <taxon>Pleosporaceae</taxon>
        <taxon>Stemphylium</taxon>
    </lineage>
</organism>
<dbReference type="Pfam" id="PF00970">
    <property type="entry name" value="FAD_binding_6"/>
    <property type="match status" value="1"/>
</dbReference>
<dbReference type="PROSITE" id="PS51384">
    <property type="entry name" value="FAD_FR"/>
    <property type="match status" value="1"/>
</dbReference>
<name>A0A364N952_STELY</name>
<dbReference type="InterPro" id="IPR001433">
    <property type="entry name" value="OxRdtase_FAD/NAD-bd"/>
</dbReference>
<dbReference type="CDD" id="cd15488">
    <property type="entry name" value="Tm-1-like"/>
    <property type="match status" value="1"/>
</dbReference>
<evidence type="ECO:0000256" key="8">
    <source>
        <dbReference type="ARBA" id="ARBA00022787"/>
    </source>
</evidence>
<dbReference type="InterPro" id="IPR044122">
    <property type="entry name" value="UPF0261_N"/>
</dbReference>
<comment type="function">
    <text evidence="15">NADH-dependent reductase for DPH3 and cytochrome b5. Required for the first step of diphthamide biosynthesis, a post-translational modification of histidine which occurs in elongation factor 2. DPH1 and DPH2 transfer a 3-amino-3-carboxypropyl (ACP) group from S-adenosyl-L-methionine (SAM) to a histidine residue, the reaction is assisted by a reduction system comprising DPH3 and a NADH-dependent reductase, predominantly CBR1. By reducing DPH3, also involved in the formation of the tRNA wobble base modification mcm5s 2U (5-methoxycarbonylmethyl-2-thiouridine), mediated by the elongator complex. The cytochrome b5/NADH cytochrome b5 reductase electron transfer system supports the catalytic activity of several sterol biosynthetic enzymes.</text>
</comment>
<protein>
    <recommendedName>
        <fullName evidence="17">NADH-cytochrome b5 reductase 1</fullName>
        <ecNumber evidence="5">1.6.2.2</ecNumber>
    </recommendedName>
    <alternativeName>
        <fullName evidence="18">Microsomal cytochrome b reductase</fullName>
    </alternativeName>
</protein>
<dbReference type="PANTHER" id="PTHR31862">
    <property type="entry name" value="UPF0261 DOMAIN PROTEIN (AFU_ORTHOLOGUE AFUA_1G10120)"/>
    <property type="match status" value="1"/>
</dbReference>
<comment type="pathway">
    <text evidence="3">Protein modification; peptidyl-diphthamide biosynthesis.</text>
</comment>
<dbReference type="Gene3D" id="3.40.50.12030">
    <property type="entry name" value="Uncharacterised protein family UPF0261, NC domain"/>
    <property type="match status" value="1"/>
</dbReference>
<comment type="subcellular location">
    <subcellularLocation>
        <location evidence="2">Mitochondrion outer membrane</location>
        <topology evidence="2">Single-pass membrane protein</topology>
    </subcellularLocation>
</comment>
<evidence type="ECO:0000256" key="15">
    <source>
        <dbReference type="ARBA" id="ARBA00037104"/>
    </source>
</evidence>
<evidence type="ECO:0000256" key="19">
    <source>
        <dbReference type="ARBA" id="ARBA00047682"/>
    </source>
</evidence>
<feature type="region of interest" description="Disordered" evidence="21">
    <location>
        <begin position="870"/>
        <end position="897"/>
    </location>
</feature>
<evidence type="ECO:0000313" key="23">
    <source>
        <dbReference type="EMBL" id="RAR13845.1"/>
    </source>
</evidence>
<comment type="catalytic activity">
    <reaction evidence="19">
        <text>2 Fe(III)-[cytochrome b5] + NADH = 2 Fe(II)-[cytochrome b5] + NAD(+) + H(+)</text>
        <dbReference type="Rhea" id="RHEA:46680"/>
        <dbReference type="Rhea" id="RHEA-COMP:10438"/>
        <dbReference type="Rhea" id="RHEA-COMP:10439"/>
        <dbReference type="ChEBI" id="CHEBI:15378"/>
        <dbReference type="ChEBI" id="CHEBI:29033"/>
        <dbReference type="ChEBI" id="CHEBI:29034"/>
        <dbReference type="ChEBI" id="CHEBI:57540"/>
        <dbReference type="ChEBI" id="CHEBI:57945"/>
        <dbReference type="EC" id="1.6.2.2"/>
    </reaction>
</comment>
<feature type="domain" description="FAD-binding FR-type" evidence="22">
    <location>
        <begin position="976"/>
        <end position="1081"/>
    </location>
</feature>
<dbReference type="Pfam" id="PF03663">
    <property type="entry name" value="Glyco_hydro_76"/>
    <property type="match status" value="1"/>
</dbReference>
<evidence type="ECO:0000259" key="22">
    <source>
        <dbReference type="PROSITE" id="PS51384"/>
    </source>
</evidence>
<evidence type="ECO:0000256" key="5">
    <source>
        <dbReference type="ARBA" id="ARBA00012011"/>
    </source>
</evidence>
<evidence type="ECO:0000256" key="3">
    <source>
        <dbReference type="ARBA" id="ARBA00005156"/>
    </source>
</evidence>
<dbReference type="SUPFAM" id="SSF48208">
    <property type="entry name" value="Six-hairpin glycosidases"/>
    <property type="match status" value="1"/>
</dbReference>
<evidence type="ECO:0000256" key="17">
    <source>
        <dbReference type="ARBA" id="ARBA00039438"/>
    </source>
</evidence>
<dbReference type="PRINTS" id="PR00406">
    <property type="entry name" value="CYTB5RDTASE"/>
</dbReference>
<dbReference type="STRING" id="183478.A0A364N952"/>